<gene>
    <name evidence="1" type="ORF">METZ01_LOCUS11036</name>
</gene>
<sequence length="71" mass="7754">MLKKIKIKTPVLIYASEKLKTYSKKVKDCPPINGNHSGHIQVVIGNCNMSTTLPKNNGAYPTSGQKAATWP</sequence>
<proteinExistence type="predicted"/>
<name>A0A381NU98_9ZZZZ</name>
<dbReference type="AlphaFoldDB" id="A0A381NU98"/>
<dbReference type="EMBL" id="UINC01000602">
    <property type="protein sequence ID" value="SUZ58182.1"/>
    <property type="molecule type" value="Genomic_DNA"/>
</dbReference>
<organism evidence="1">
    <name type="scientific">marine metagenome</name>
    <dbReference type="NCBI Taxonomy" id="408172"/>
    <lineage>
        <taxon>unclassified sequences</taxon>
        <taxon>metagenomes</taxon>
        <taxon>ecological metagenomes</taxon>
    </lineage>
</organism>
<protein>
    <submittedName>
        <fullName evidence="1">Uncharacterized protein</fullName>
    </submittedName>
</protein>
<accession>A0A381NU98</accession>
<evidence type="ECO:0000313" key="1">
    <source>
        <dbReference type="EMBL" id="SUZ58182.1"/>
    </source>
</evidence>
<reference evidence="1" key="1">
    <citation type="submission" date="2018-05" db="EMBL/GenBank/DDBJ databases">
        <authorList>
            <person name="Lanie J.A."/>
            <person name="Ng W.-L."/>
            <person name="Kazmierczak K.M."/>
            <person name="Andrzejewski T.M."/>
            <person name="Davidsen T.M."/>
            <person name="Wayne K.J."/>
            <person name="Tettelin H."/>
            <person name="Glass J.I."/>
            <person name="Rusch D."/>
            <person name="Podicherti R."/>
            <person name="Tsui H.-C.T."/>
            <person name="Winkler M.E."/>
        </authorList>
    </citation>
    <scope>NUCLEOTIDE SEQUENCE</scope>
</reference>